<reference evidence="4" key="3">
    <citation type="submission" date="2021-06" db="EMBL/GenBank/DDBJ databases">
        <title>Genomic Description and Analysis of Intracellular Bacteria, Candidatus Berkiella cookevillensis and Candidatus Berkiella aquae.</title>
        <authorList>
            <person name="Kidane D.T."/>
            <person name="Mehari Y.T."/>
            <person name="Rice F.C."/>
            <person name="Arivett B.A."/>
            <person name="Farone A.L."/>
            <person name="Berk S.G."/>
            <person name="Farone M.B."/>
        </authorList>
    </citation>
    <scope>NUCLEOTIDE SEQUENCE</scope>
    <source>
        <strain evidence="4">HT99</strain>
    </source>
</reference>
<dbReference type="Proteomes" id="UP000051497">
    <property type="component" value="Unassembled WGS sequence"/>
</dbReference>
<dbReference type="Gene3D" id="1.20.58.840">
    <property type="match status" value="1"/>
</dbReference>
<feature type="domain" description="Aminoglycoside phosphotransferase" evidence="2">
    <location>
        <begin position="114"/>
        <end position="237"/>
    </location>
</feature>
<protein>
    <submittedName>
        <fullName evidence="4">Aminoglycoside phosphotransferase family protein</fullName>
    </submittedName>
    <submittedName>
        <fullName evidence="3">Serine/threonine protein kinase</fullName>
    </submittedName>
</protein>
<dbReference type="GO" id="GO:0004674">
    <property type="term" value="F:protein serine/threonine kinase activity"/>
    <property type="evidence" value="ECO:0007669"/>
    <property type="project" value="UniProtKB-KW"/>
</dbReference>
<dbReference type="AlphaFoldDB" id="A0A0Q9YM63"/>
<evidence type="ECO:0000313" key="4">
    <source>
        <dbReference type="EMBL" id="MCS5710532.1"/>
    </source>
</evidence>
<gene>
    <name evidence="4" type="ORF">HT99x_003755</name>
    <name evidence="3" type="ORF">HT99x_00968</name>
</gene>
<evidence type="ECO:0000313" key="5">
    <source>
        <dbReference type="Proteomes" id="UP000051497"/>
    </source>
</evidence>
<comment type="caution">
    <text evidence="3">The sequence shown here is derived from an EMBL/GenBank/DDBJ whole genome shotgun (WGS) entry which is preliminary data.</text>
</comment>
<accession>A0A0Q9YM63</accession>
<dbReference type="SUPFAM" id="SSF56112">
    <property type="entry name" value="Protein kinase-like (PK-like)"/>
    <property type="match status" value="1"/>
</dbReference>
<organism evidence="3">
    <name type="scientific">Candidatus Berkiella aquae</name>
    <dbReference type="NCBI Taxonomy" id="295108"/>
    <lineage>
        <taxon>Bacteria</taxon>
        <taxon>Pseudomonadati</taxon>
        <taxon>Pseudomonadota</taxon>
        <taxon>Gammaproteobacteria</taxon>
        <taxon>Candidatus Berkiellales</taxon>
        <taxon>Candidatus Berkiellaceae</taxon>
        <taxon>Candidatus Berkiella</taxon>
    </lineage>
</organism>
<feature type="coiled-coil region" evidence="1">
    <location>
        <begin position="164"/>
        <end position="191"/>
    </location>
</feature>
<keyword evidence="3" id="KW-0808">Transferase</keyword>
<keyword evidence="3" id="KW-0418">Kinase</keyword>
<keyword evidence="5" id="KW-1185">Reference proteome</keyword>
<dbReference type="Gene3D" id="3.30.200.20">
    <property type="entry name" value="Phosphorylase Kinase, domain 1"/>
    <property type="match status" value="1"/>
</dbReference>
<dbReference type="Pfam" id="PF01636">
    <property type="entry name" value="APH"/>
    <property type="match status" value="1"/>
</dbReference>
<dbReference type="EMBL" id="LKAJ02000001">
    <property type="protein sequence ID" value="MCS5710532.1"/>
    <property type="molecule type" value="Genomic_DNA"/>
</dbReference>
<evidence type="ECO:0000259" key="2">
    <source>
        <dbReference type="Pfam" id="PF01636"/>
    </source>
</evidence>
<dbReference type="RefSeq" id="WP_075065605.1">
    <property type="nucleotide sequence ID" value="NZ_LKAJ02000001.1"/>
</dbReference>
<keyword evidence="3" id="KW-0723">Serine/threonine-protein kinase</keyword>
<evidence type="ECO:0000313" key="3">
    <source>
        <dbReference type="EMBL" id="KRG21776.1"/>
    </source>
</evidence>
<proteinExistence type="predicted"/>
<dbReference type="STRING" id="295108.HT99x_00968"/>
<dbReference type="EMBL" id="LKAJ01000003">
    <property type="protein sequence ID" value="KRG21776.1"/>
    <property type="molecule type" value="Genomic_DNA"/>
</dbReference>
<reference evidence="3" key="1">
    <citation type="submission" date="2015-09" db="EMBL/GenBank/DDBJ databases">
        <title>Draft Genome Sequences of Two Novel Amoeba-resistant Intranuclear Bacteria, Candidatus Berkiella cookevillensis and Candidatus Berkiella aquae.</title>
        <authorList>
            <person name="Mehari Y.T."/>
            <person name="Arivett B.A."/>
            <person name="Farone A.L."/>
            <person name="Gunderson J.H."/>
            <person name="Farone M.B."/>
        </authorList>
    </citation>
    <scope>NUCLEOTIDE SEQUENCE [LARGE SCALE GENOMIC DNA]</scope>
    <source>
        <strain evidence="3">HT99</strain>
    </source>
</reference>
<sequence>MQADINPTYLTNIEAFYDIRIKACINGPQQFVAKTYILTDENKSLYFCKVINNELLAPGIMATLPVVEEMYQKGIENISYPIRGGNCLYLLQDDTLIVLYDYIEVKQSFDYSPFALGKNIAKVHAISPRINAKAPIESFTFPNKALFMQRMENTLNSQSTDPVIQALKSLLQMHEAQNQRYIAELETLGEQCQKKHEALVITHGDIATNILVKTPDDIYIIDWDEMRLAPAERDLWMKEEVAGFLEGYQSVRPDFQVDKTYRRFCILQYYFERMNLYFSDILNTSASDDFRLKRIERLAQGKMAGWNLHKVEVTP</sequence>
<keyword evidence="1" id="KW-0175">Coiled coil</keyword>
<dbReference type="InterPro" id="IPR002575">
    <property type="entry name" value="Aminoglycoside_PTrfase"/>
</dbReference>
<evidence type="ECO:0000256" key="1">
    <source>
        <dbReference type="SAM" id="Coils"/>
    </source>
</evidence>
<dbReference type="Gene3D" id="1.10.510.10">
    <property type="entry name" value="Transferase(Phosphotransferase) domain 1"/>
    <property type="match status" value="1"/>
</dbReference>
<dbReference type="InterPro" id="IPR011009">
    <property type="entry name" value="Kinase-like_dom_sf"/>
</dbReference>
<dbReference type="OrthoDB" id="5392197at2"/>
<reference evidence="4" key="2">
    <citation type="journal article" date="2016" name="Genome Announc.">
        <title>Draft Genome Sequences of Two Novel Amoeba-Resistant Intranuclear Bacteria, 'Candidatus Berkiella cookevillensis' and 'Candidatus Berkiella aquae'.</title>
        <authorList>
            <person name="Mehari Y.T."/>
            <person name="Arivett B.A."/>
            <person name="Farone A.L."/>
            <person name="Gunderson J.H."/>
            <person name="Farone M.B."/>
        </authorList>
    </citation>
    <scope>NUCLEOTIDE SEQUENCE</scope>
    <source>
        <strain evidence="4">HT99</strain>
    </source>
</reference>
<name>A0A0Q9YM63_9GAMM</name>